<accession>A0A3A3G684</accession>
<protein>
    <submittedName>
        <fullName evidence="1">Uncharacterized protein</fullName>
    </submittedName>
</protein>
<reference evidence="2" key="1">
    <citation type="submission" date="2018-09" db="EMBL/GenBank/DDBJ databases">
        <authorList>
            <person name="Zhu H."/>
        </authorList>
    </citation>
    <scope>NUCLEOTIDE SEQUENCE [LARGE SCALE GENOMIC DNA]</scope>
    <source>
        <strain evidence="2">K1R23-30</strain>
    </source>
</reference>
<evidence type="ECO:0000313" key="2">
    <source>
        <dbReference type="Proteomes" id="UP000265955"/>
    </source>
</evidence>
<dbReference type="AlphaFoldDB" id="A0A3A3G684"/>
<dbReference type="OrthoDB" id="6401349at2"/>
<sequence>MDTLKVIDVRPYTPGDECADVLLRSAKDEATAFCHLCNVKPGDIISNRLSTLDGDVRSAFLSDWPSEMKEAHSSEYLEKTGNYSYRGRGQVIDHAEGLVRVQGFVIDFGSVPCDGIVDFEITRLDLRDA</sequence>
<comment type="caution">
    <text evidence="1">The sequence shown here is derived from an EMBL/GenBank/DDBJ whole genome shotgun (WGS) entry which is preliminary data.</text>
</comment>
<evidence type="ECO:0000313" key="1">
    <source>
        <dbReference type="EMBL" id="RJF95690.1"/>
    </source>
</evidence>
<name>A0A3A3G684_9BURK</name>
<organism evidence="1 2">
    <name type="scientific">Noviherbaspirillum saxi</name>
    <dbReference type="NCBI Taxonomy" id="2320863"/>
    <lineage>
        <taxon>Bacteria</taxon>
        <taxon>Pseudomonadati</taxon>
        <taxon>Pseudomonadota</taxon>
        <taxon>Betaproteobacteria</taxon>
        <taxon>Burkholderiales</taxon>
        <taxon>Oxalobacteraceae</taxon>
        <taxon>Noviherbaspirillum</taxon>
    </lineage>
</organism>
<proteinExistence type="predicted"/>
<gene>
    <name evidence="1" type="ORF">D3871_20130</name>
</gene>
<keyword evidence="2" id="KW-1185">Reference proteome</keyword>
<dbReference type="Proteomes" id="UP000265955">
    <property type="component" value="Unassembled WGS sequence"/>
</dbReference>
<dbReference type="RefSeq" id="WP_119770839.1">
    <property type="nucleotide sequence ID" value="NZ_QYUO01000002.1"/>
</dbReference>
<dbReference type="EMBL" id="QYUO01000002">
    <property type="protein sequence ID" value="RJF95690.1"/>
    <property type="molecule type" value="Genomic_DNA"/>
</dbReference>